<evidence type="ECO:0000256" key="6">
    <source>
        <dbReference type="PROSITE-ProRule" id="PRU00175"/>
    </source>
</evidence>
<evidence type="ECO:0000313" key="9">
    <source>
        <dbReference type="EMBL" id="KAB8073673.1"/>
    </source>
</evidence>
<evidence type="ECO:0000256" key="4">
    <source>
        <dbReference type="ARBA" id="ARBA00023015"/>
    </source>
</evidence>
<feature type="region of interest" description="Disordered" evidence="7">
    <location>
        <begin position="315"/>
        <end position="386"/>
    </location>
</feature>
<keyword evidence="5" id="KW-0804">Transcription</keyword>
<protein>
    <recommendedName>
        <fullName evidence="2">RING-type E3 ubiquitin transferase</fullName>
        <ecNumber evidence="2">2.3.2.27</ecNumber>
    </recommendedName>
</protein>
<dbReference type="SMART" id="SM00184">
    <property type="entry name" value="RING"/>
    <property type="match status" value="1"/>
</dbReference>
<dbReference type="PANTHER" id="PTHR46077:SF1">
    <property type="entry name" value="TOP1 BINDING ARGININE_SERINE RICH PROTEIN, E3 UBIQUITIN LIGASE"/>
    <property type="match status" value="1"/>
</dbReference>
<comment type="catalytic activity">
    <reaction evidence="1">
        <text>S-ubiquitinyl-[E2 ubiquitin-conjugating enzyme]-L-cysteine + [acceptor protein]-L-lysine = [E2 ubiquitin-conjugating enzyme]-L-cysteine + N(6)-ubiquitinyl-[acceptor protein]-L-lysine.</text>
        <dbReference type="EC" id="2.3.2.27"/>
    </reaction>
</comment>
<dbReference type="PANTHER" id="PTHR46077">
    <property type="entry name" value="E3 UBIQUITIN-PROTEIN LIGASE TOPORS"/>
    <property type="match status" value="1"/>
</dbReference>
<keyword evidence="6" id="KW-0479">Metal-binding</keyword>
<dbReference type="InterPro" id="IPR001841">
    <property type="entry name" value="Znf_RING"/>
</dbReference>
<keyword evidence="6" id="KW-0863">Zinc-finger</keyword>
<feature type="region of interest" description="Disordered" evidence="7">
    <location>
        <begin position="113"/>
        <end position="151"/>
    </location>
</feature>
<dbReference type="GO" id="GO:0008270">
    <property type="term" value="F:zinc ion binding"/>
    <property type="evidence" value="ECO:0007669"/>
    <property type="project" value="UniProtKB-KW"/>
</dbReference>
<keyword evidence="3" id="KW-0808">Transferase</keyword>
<keyword evidence="4" id="KW-0805">Transcription regulation</keyword>
<dbReference type="InterPro" id="IPR013083">
    <property type="entry name" value="Znf_RING/FYVE/PHD"/>
</dbReference>
<dbReference type="Gene3D" id="3.30.40.10">
    <property type="entry name" value="Zinc/RING finger domain, C3HC4 (zinc finger)"/>
    <property type="match status" value="1"/>
</dbReference>
<evidence type="ECO:0000256" key="2">
    <source>
        <dbReference type="ARBA" id="ARBA00012483"/>
    </source>
</evidence>
<sequence length="386" mass="44358">MDRPWRTPMNHWEDISDASEVNQSPENVDLRQEIMQRTLEEVAQEEHGNVANPCVICLELISEPAVAVPCGHANYDFLCLVSWLEKRRNCPLCKSDVSAVKYELDSPGGPKLYQLPAHPLEALPPPATSTTTSESVPCTRTRRRSRYPPRYQGQSLRSLADELARRRHVYRHKLFSLRVGSNRLSQYQELTPESFQRNEELVSRARKWIRRELQVFDFLNPAPEGTDSSRSPVARAGQARLENRRGNNAEFLLEYIIAILRTVDIKGSAGQAELLLRDFLGRDNACLFLHELQAWLRSPYVNLEDWDRNVQYDDSRDRTTASNRYSRELPTSDRTATPVYRNHGHVARGRVSKPPSSRRSQYQAGSRDASAQARRLQYARARYDPD</sequence>
<dbReference type="GO" id="GO:0006513">
    <property type="term" value="P:protein monoubiquitination"/>
    <property type="evidence" value="ECO:0007669"/>
    <property type="project" value="TreeGrafter"/>
</dbReference>
<evidence type="ECO:0000256" key="1">
    <source>
        <dbReference type="ARBA" id="ARBA00000900"/>
    </source>
</evidence>
<keyword evidence="6" id="KW-0862">Zinc</keyword>
<feature type="compositionally biased region" description="Polar residues" evidence="7">
    <location>
        <begin position="354"/>
        <end position="364"/>
    </location>
</feature>
<dbReference type="GO" id="GO:0061630">
    <property type="term" value="F:ubiquitin protein ligase activity"/>
    <property type="evidence" value="ECO:0007669"/>
    <property type="project" value="UniProtKB-EC"/>
</dbReference>
<gene>
    <name evidence="9" type="ORF">BDV29DRAFT_157305</name>
</gene>
<evidence type="ECO:0000256" key="3">
    <source>
        <dbReference type="ARBA" id="ARBA00022679"/>
    </source>
</evidence>
<evidence type="ECO:0000256" key="7">
    <source>
        <dbReference type="SAM" id="MobiDB-lite"/>
    </source>
</evidence>
<dbReference type="OrthoDB" id="21204at2759"/>
<dbReference type="PROSITE" id="PS50089">
    <property type="entry name" value="ZF_RING_2"/>
    <property type="match status" value="1"/>
</dbReference>
<feature type="compositionally biased region" description="Basic and acidic residues" evidence="7">
    <location>
        <begin position="315"/>
        <end position="331"/>
    </location>
</feature>
<proteinExistence type="predicted"/>
<evidence type="ECO:0000259" key="8">
    <source>
        <dbReference type="PROSITE" id="PS50089"/>
    </source>
</evidence>
<feature type="compositionally biased region" description="Low complexity" evidence="7">
    <location>
        <begin position="371"/>
        <end position="380"/>
    </location>
</feature>
<evidence type="ECO:0000256" key="5">
    <source>
        <dbReference type="ARBA" id="ARBA00023163"/>
    </source>
</evidence>
<keyword evidence="10" id="KW-1185">Reference proteome</keyword>
<reference evidence="9 10" key="1">
    <citation type="submission" date="2019-04" db="EMBL/GenBank/DDBJ databases">
        <title>Friends and foes A comparative genomics study of 23 Aspergillus species from section Flavi.</title>
        <authorList>
            <consortium name="DOE Joint Genome Institute"/>
            <person name="Kjaerbolling I."/>
            <person name="Vesth T."/>
            <person name="Frisvad J.C."/>
            <person name="Nybo J.L."/>
            <person name="Theobald S."/>
            <person name="Kildgaard S."/>
            <person name="Isbrandt T."/>
            <person name="Kuo A."/>
            <person name="Sato A."/>
            <person name="Lyhne E.K."/>
            <person name="Kogle M.E."/>
            <person name="Wiebenga A."/>
            <person name="Kun R.S."/>
            <person name="Lubbers R.J."/>
            <person name="Makela M.R."/>
            <person name="Barry K."/>
            <person name="Chovatia M."/>
            <person name="Clum A."/>
            <person name="Daum C."/>
            <person name="Haridas S."/>
            <person name="He G."/>
            <person name="LaButti K."/>
            <person name="Lipzen A."/>
            <person name="Mondo S."/>
            <person name="Riley R."/>
            <person name="Salamov A."/>
            <person name="Simmons B.A."/>
            <person name="Magnuson J.K."/>
            <person name="Henrissat B."/>
            <person name="Mortensen U.H."/>
            <person name="Larsen T.O."/>
            <person name="Devries R.P."/>
            <person name="Grigoriev I.V."/>
            <person name="Machida M."/>
            <person name="Baker S.E."/>
            <person name="Andersen M.R."/>
        </authorList>
    </citation>
    <scope>NUCLEOTIDE SEQUENCE [LARGE SCALE GENOMIC DNA]</scope>
    <source>
        <strain evidence="9 10">CBS 151.66</strain>
    </source>
</reference>
<feature type="domain" description="RING-type" evidence="8">
    <location>
        <begin position="54"/>
        <end position="94"/>
    </location>
</feature>
<accession>A0A5N5WYN5</accession>
<dbReference type="AlphaFoldDB" id="A0A5N5WYN5"/>
<dbReference type="GO" id="GO:0000209">
    <property type="term" value="P:protein polyubiquitination"/>
    <property type="evidence" value="ECO:0007669"/>
    <property type="project" value="TreeGrafter"/>
</dbReference>
<dbReference type="EMBL" id="ML732222">
    <property type="protein sequence ID" value="KAB8073673.1"/>
    <property type="molecule type" value="Genomic_DNA"/>
</dbReference>
<name>A0A5N5WYN5_9EURO</name>
<feature type="compositionally biased region" description="Basic residues" evidence="7">
    <location>
        <begin position="342"/>
        <end position="351"/>
    </location>
</feature>
<organism evidence="9 10">
    <name type="scientific">Aspergillus leporis</name>
    <dbReference type="NCBI Taxonomy" id="41062"/>
    <lineage>
        <taxon>Eukaryota</taxon>
        <taxon>Fungi</taxon>
        <taxon>Dikarya</taxon>
        <taxon>Ascomycota</taxon>
        <taxon>Pezizomycotina</taxon>
        <taxon>Eurotiomycetes</taxon>
        <taxon>Eurotiomycetidae</taxon>
        <taxon>Eurotiales</taxon>
        <taxon>Aspergillaceae</taxon>
        <taxon>Aspergillus</taxon>
        <taxon>Aspergillus subgen. Circumdati</taxon>
    </lineage>
</organism>
<dbReference type="Proteomes" id="UP000326565">
    <property type="component" value="Unassembled WGS sequence"/>
</dbReference>
<dbReference type="Pfam" id="PF13639">
    <property type="entry name" value="zf-RING_2"/>
    <property type="match status" value="1"/>
</dbReference>
<dbReference type="EC" id="2.3.2.27" evidence="2"/>
<evidence type="ECO:0000313" key="10">
    <source>
        <dbReference type="Proteomes" id="UP000326565"/>
    </source>
</evidence>
<dbReference type="SUPFAM" id="SSF57850">
    <property type="entry name" value="RING/U-box"/>
    <property type="match status" value="1"/>
</dbReference>